<evidence type="ECO:0000313" key="1">
    <source>
        <dbReference type="EMBL" id="MCD7465645.1"/>
    </source>
</evidence>
<organism evidence="1 2">
    <name type="scientific">Datura stramonium</name>
    <name type="common">Jimsonweed</name>
    <name type="synonym">Common thornapple</name>
    <dbReference type="NCBI Taxonomy" id="4076"/>
    <lineage>
        <taxon>Eukaryota</taxon>
        <taxon>Viridiplantae</taxon>
        <taxon>Streptophyta</taxon>
        <taxon>Embryophyta</taxon>
        <taxon>Tracheophyta</taxon>
        <taxon>Spermatophyta</taxon>
        <taxon>Magnoliopsida</taxon>
        <taxon>eudicotyledons</taxon>
        <taxon>Gunneridae</taxon>
        <taxon>Pentapetalae</taxon>
        <taxon>asterids</taxon>
        <taxon>lamiids</taxon>
        <taxon>Solanales</taxon>
        <taxon>Solanaceae</taxon>
        <taxon>Solanoideae</taxon>
        <taxon>Datureae</taxon>
        <taxon>Datura</taxon>
    </lineage>
</organism>
<reference evidence="1 2" key="1">
    <citation type="journal article" date="2021" name="BMC Genomics">
        <title>Datura genome reveals duplications of psychoactive alkaloid biosynthetic genes and high mutation rate following tissue culture.</title>
        <authorList>
            <person name="Rajewski A."/>
            <person name="Carter-House D."/>
            <person name="Stajich J."/>
            <person name="Litt A."/>
        </authorList>
    </citation>
    <scope>NUCLEOTIDE SEQUENCE [LARGE SCALE GENOMIC DNA]</scope>
    <source>
        <strain evidence="1">AR-01</strain>
    </source>
</reference>
<name>A0ABS8T3R2_DATST</name>
<accession>A0ABS8T3R2</accession>
<sequence length="52" mass="5301">CVPCDSLAKTGETLAEMQKNTGIAPLTPYFLPSTGDSAALHGLAPRFASGPP</sequence>
<dbReference type="Proteomes" id="UP000823775">
    <property type="component" value="Unassembled WGS sequence"/>
</dbReference>
<protein>
    <submittedName>
        <fullName evidence="1">Uncharacterized protein</fullName>
    </submittedName>
</protein>
<comment type="caution">
    <text evidence="1">The sequence shown here is derived from an EMBL/GenBank/DDBJ whole genome shotgun (WGS) entry which is preliminary data.</text>
</comment>
<proteinExistence type="predicted"/>
<evidence type="ECO:0000313" key="2">
    <source>
        <dbReference type="Proteomes" id="UP000823775"/>
    </source>
</evidence>
<feature type="non-terminal residue" evidence="1">
    <location>
        <position position="1"/>
    </location>
</feature>
<feature type="non-terminal residue" evidence="1">
    <location>
        <position position="52"/>
    </location>
</feature>
<dbReference type="EMBL" id="JACEIK010001067">
    <property type="protein sequence ID" value="MCD7465645.1"/>
    <property type="molecule type" value="Genomic_DNA"/>
</dbReference>
<keyword evidence="2" id="KW-1185">Reference proteome</keyword>
<gene>
    <name evidence="1" type="ORF">HAX54_001672</name>
</gene>